<organism evidence="2 3">
    <name type="scientific">Cocos nucifera</name>
    <name type="common">Coconut palm</name>
    <dbReference type="NCBI Taxonomy" id="13894"/>
    <lineage>
        <taxon>Eukaryota</taxon>
        <taxon>Viridiplantae</taxon>
        <taxon>Streptophyta</taxon>
        <taxon>Embryophyta</taxon>
        <taxon>Tracheophyta</taxon>
        <taxon>Spermatophyta</taxon>
        <taxon>Magnoliopsida</taxon>
        <taxon>Liliopsida</taxon>
        <taxon>Arecaceae</taxon>
        <taxon>Arecoideae</taxon>
        <taxon>Cocoseae</taxon>
        <taxon>Attaleinae</taxon>
        <taxon>Cocos</taxon>
    </lineage>
</organism>
<reference evidence="2" key="2">
    <citation type="submission" date="2019-07" db="EMBL/GenBank/DDBJ databases">
        <authorList>
            <person name="Yang Y."/>
            <person name="Bocs S."/>
            <person name="Baudouin L."/>
        </authorList>
    </citation>
    <scope>NUCLEOTIDE SEQUENCE</scope>
    <source>
        <tissue evidence="2">Spear leaf of Hainan Tall coconut</tissue>
    </source>
</reference>
<feature type="region of interest" description="Disordered" evidence="1">
    <location>
        <begin position="56"/>
        <end position="75"/>
    </location>
</feature>
<keyword evidence="2" id="KW-0418">Kinase</keyword>
<accession>A0A8K0IGT5</accession>
<comment type="caution">
    <text evidence="2">The sequence shown here is derived from an EMBL/GenBank/DDBJ whole genome shotgun (WGS) entry which is preliminary data.</text>
</comment>
<gene>
    <name evidence="2" type="ORF">COCNU_08G001450</name>
</gene>
<reference evidence="2" key="1">
    <citation type="journal article" date="2017" name="Gigascience">
        <title>The genome draft of coconut (Cocos nucifera).</title>
        <authorList>
            <person name="Xiao Y."/>
            <person name="Xu P."/>
            <person name="Fan H."/>
            <person name="Baudouin L."/>
            <person name="Xia W."/>
            <person name="Bocs S."/>
            <person name="Xu J."/>
            <person name="Li Q."/>
            <person name="Guo A."/>
            <person name="Zhou L."/>
            <person name="Li J."/>
            <person name="Wu Y."/>
            <person name="Ma Z."/>
            <person name="Armero A."/>
            <person name="Issali A.E."/>
            <person name="Liu N."/>
            <person name="Peng M."/>
            <person name="Yang Y."/>
        </authorList>
    </citation>
    <scope>NUCLEOTIDE SEQUENCE</scope>
    <source>
        <tissue evidence="2">Spear leaf of Hainan Tall coconut</tissue>
    </source>
</reference>
<sequence>SPNLSDHLDPALSYLSTITELSLIPDHFIDSILDSFSLCFNLHFVVLSKSFLSNDLAPSLTTSAPFDPFDSRSKL</sequence>
<evidence type="ECO:0000313" key="3">
    <source>
        <dbReference type="Proteomes" id="UP000797356"/>
    </source>
</evidence>
<evidence type="ECO:0000313" key="2">
    <source>
        <dbReference type="EMBL" id="KAG1358699.1"/>
    </source>
</evidence>
<dbReference type="AlphaFoldDB" id="A0A8K0IGT5"/>
<dbReference type="Proteomes" id="UP000797356">
    <property type="component" value="Chromosome 8"/>
</dbReference>
<keyword evidence="3" id="KW-1185">Reference proteome</keyword>
<feature type="non-terminal residue" evidence="2">
    <location>
        <position position="1"/>
    </location>
</feature>
<evidence type="ECO:0000256" key="1">
    <source>
        <dbReference type="SAM" id="MobiDB-lite"/>
    </source>
</evidence>
<dbReference type="EMBL" id="CM017879">
    <property type="protein sequence ID" value="KAG1358699.1"/>
    <property type="molecule type" value="Genomic_DNA"/>
</dbReference>
<dbReference type="GO" id="GO:0016301">
    <property type="term" value="F:kinase activity"/>
    <property type="evidence" value="ECO:0007669"/>
    <property type="project" value="UniProtKB-KW"/>
</dbReference>
<keyword evidence="2" id="KW-0675">Receptor</keyword>
<protein>
    <submittedName>
        <fullName evidence="2">Putative LRR receptor-like serine/threonine-protein kinase ERL1</fullName>
    </submittedName>
</protein>
<keyword evidence="2" id="KW-0808">Transferase</keyword>
<name>A0A8K0IGT5_COCNU</name>
<proteinExistence type="predicted"/>